<dbReference type="RefSeq" id="XP_045261614.1">
    <property type="nucleotide sequence ID" value="XM_045403333.1"/>
</dbReference>
<comment type="caution">
    <text evidence="2">The sequence shown here is derived from an EMBL/GenBank/DDBJ whole genome shotgun (WGS) entry which is preliminary data.</text>
</comment>
<evidence type="ECO:0000259" key="1">
    <source>
        <dbReference type="Pfam" id="PF24476"/>
    </source>
</evidence>
<reference evidence="2" key="1">
    <citation type="journal article" date="2020" name="Phytopathology">
        <title>Genome sequence and comparative analysis of Colletotrichum gloeosporioides isolated from Liriodendron leaves.</title>
        <authorList>
            <person name="Fu F.F."/>
            <person name="Hao Z."/>
            <person name="Wang P."/>
            <person name="Lu Y."/>
            <person name="Xue L.J."/>
            <person name="Wei G."/>
            <person name="Tian Y."/>
            <person name="Baishi H."/>
            <person name="Xu H."/>
            <person name="Shi J."/>
            <person name="Cheng T."/>
            <person name="Wang G."/>
            <person name="Yi Y."/>
            <person name="Chen J."/>
        </authorList>
    </citation>
    <scope>NUCLEOTIDE SEQUENCE</scope>
    <source>
        <strain evidence="2">Lc1</strain>
    </source>
</reference>
<dbReference type="GeneID" id="69010418"/>
<feature type="domain" description="DUF7580" evidence="1">
    <location>
        <begin position="194"/>
        <end position="549"/>
    </location>
</feature>
<dbReference type="InterPro" id="IPR038305">
    <property type="entry name" value="HeLo_sf"/>
</dbReference>
<keyword evidence="3" id="KW-1185">Reference proteome</keyword>
<dbReference type="Proteomes" id="UP000613401">
    <property type="component" value="Unassembled WGS sequence"/>
</dbReference>
<dbReference type="InterPro" id="IPR056002">
    <property type="entry name" value="DUF7580"/>
</dbReference>
<dbReference type="AlphaFoldDB" id="A0A8H4CEC0"/>
<dbReference type="EMBL" id="WVTB01000063">
    <property type="protein sequence ID" value="KAF3802455.1"/>
    <property type="molecule type" value="Genomic_DNA"/>
</dbReference>
<dbReference type="Pfam" id="PF24476">
    <property type="entry name" value="DUF7580"/>
    <property type="match status" value="1"/>
</dbReference>
<dbReference type="Gene3D" id="1.20.120.1020">
    <property type="entry name" value="Prion-inhibition and propagation, HeLo domain"/>
    <property type="match status" value="1"/>
</dbReference>
<organism evidence="2 3">
    <name type="scientific">Colletotrichum gloeosporioides</name>
    <name type="common">Anthracnose fungus</name>
    <name type="synonym">Glomerella cingulata</name>
    <dbReference type="NCBI Taxonomy" id="474922"/>
    <lineage>
        <taxon>Eukaryota</taxon>
        <taxon>Fungi</taxon>
        <taxon>Dikarya</taxon>
        <taxon>Ascomycota</taxon>
        <taxon>Pezizomycotina</taxon>
        <taxon>Sordariomycetes</taxon>
        <taxon>Hypocreomycetidae</taxon>
        <taxon>Glomerellales</taxon>
        <taxon>Glomerellaceae</taxon>
        <taxon>Colletotrichum</taxon>
        <taxon>Colletotrichum gloeosporioides species complex</taxon>
    </lineage>
</organism>
<evidence type="ECO:0000313" key="3">
    <source>
        <dbReference type="Proteomes" id="UP000613401"/>
    </source>
</evidence>
<proteinExistence type="predicted"/>
<dbReference type="PANTHER" id="PTHR35186">
    <property type="entry name" value="ANK_REP_REGION DOMAIN-CONTAINING PROTEIN"/>
    <property type="match status" value="1"/>
</dbReference>
<gene>
    <name evidence="2" type="ORF">GCG54_00003258</name>
</gene>
<accession>A0A8H4CEC0</accession>
<protein>
    <recommendedName>
        <fullName evidence="1">DUF7580 domain-containing protein</fullName>
    </recommendedName>
</protein>
<dbReference type="PANTHER" id="PTHR35186:SF4">
    <property type="entry name" value="PRION-INHIBITION AND PROPAGATION HELO DOMAIN-CONTAINING PROTEIN"/>
    <property type="match status" value="1"/>
</dbReference>
<reference evidence="2" key="2">
    <citation type="submission" date="2020-03" db="EMBL/GenBank/DDBJ databases">
        <authorList>
            <person name="Fu F.-F."/>
            <person name="Chen J."/>
        </authorList>
    </citation>
    <scope>NUCLEOTIDE SEQUENCE</scope>
    <source>
        <strain evidence="2">Lc1</strain>
    </source>
</reference>
<sequence>MSGFEVAGVVLGTIPLVISALEHYKQGISTIRTWRNYNRELRILILSLETERVRFQDVCEKLLVGLVSPCQIESMVEDPFGPAWHEDVIQAKIKARLWRSFSIFEDIVKDMEEATKEMMKKLDLQPDGKIKWQEATFVIREFKRASFVLKRSDHAEQMTTIKDGITSLESLIDRNIKMEPERKLRSQGRLMRIVREISGSVYRALRSSFQCSCAHEVHLGLASRSVELAQKDEDEDVIQKLAFRLALTYDKTEKEANGEKDHIGKSKSVSFTMSHSATATATATCVGQTSTMVVQQSFSSLSISSSNSGLHDHINLCERIRRSQKQLAFDCYGLIRDRRGQMCREFGVYPTFGSDRDQWSIIPLREVLESPLKFPHMPVSAKLHLAAMIASSFLQLHQTPWLPDILTSRDILFLKRGEELQYEHAFVMKGLHERLEDKQKGNNSAPSSRCPPLLALGILLLELNLGRTIESLRIQYETPPPGAPRLMYDSMTAQRLLQERQMDSLNYKSAVQRCIGGEFARPKLDLNDEDFRQEIYEKVVALLETDLKNATWSYDVGI</sequence>
<name>A0A8H4CEC0_COLGL</name>
<evidence type="ECO:0000313" key="2">
    <source>
        <dbReference type="EMBL" id="KAF3802455.1"/>
    </source>
</evidence>